<dbReference type="PIRSF" id="PIRSF001217">
    <property type="entry name" value="Protease_4_SppA"/>
    <property type="match status" value="1"/>
</dbReference>
<feature type="active site" description="Nucleophile" evidence="7">
    <location>
        <position position="389"/>
    </location>
</feature>
<dbReference type="EMBL" id="AAMD01000214">
    <property type="protein sequence ID" value="EAU62690.1"/>
    <property type="molecule type" value="Genomic_DNA"/>
</dbReference>
<dbReference type="NCBIfam" id="TIGR00705">
    <property type="entry name" value="SppA_67K"/>
    <property type="match status" value="1"/>
</dbReference>
<gene>
    <name evidence="10" type="primary">sppA</name>
    <name evidence="9" type="ordered locus">STAUR_3802</name>
    <name evidence="10" type="ORF">STIAU_5207</name>
</gene>
<evidence type="ECO:0000313" key="12">
    <source>
        <dbReference type="Proteomes" id="UP000032702"/>
    </source>
</evidence>
<dbReference type="InterPro" id="IPR004634">
    <property type="entry name" value="Pept_S49_pIV"/>
</dbReference>
<evidence type="ECO:0000313" key="9">
    <source>
        <dbReference type="EMBL" id="ADO71590.1"/>
    </source>
</evidence>
<evidence type="ECO:0000256" key="5">
    <source>
        <dbReference type="ARBA" id="ARBA00022825"/>
    </source>
</evidence>
<evidence type="ECO:0000256" key="2">
    <source>
        <dbReference type="ARBA" id="ARBA00008683"/>
    </source>
</evidence>
<dbReference type="Proteomes" id="UP000032702">
    <property type="component" value="Unassembled WGS sequence"/>
</dbReference>
<dbReference type="EMBL" id="CP002271">
    <property type="protein sequence ID" value="ADO71590.1"/>
    <property type="molecule type" value="Genomic_DNA"/>
</dbReference>
<dbReference type="InterPro" id="IPR047217">
    <property type="entry name" value="S49_SppA_67K_type_N"/>
</dbReference>
<comment type="subcellular location">
    <subcellularLocation>
        <location evidence="1">Membrane</location>
    </subcellularLocation>
</comment>
<keyword evidence="3 9" id="KW-0645">Protease</keyword>
<dbReference type="HOGENOM" id="CLU_008856_1_1_7"/>
<evidence type="ECO:0000313" key="10">
    <source>
        <dbReference type="EMBL" id="EAU62690.1"/>
    </source>
</evidence>
<evidence type="ECO:0000256" key="6">
    <source>
        <dbReference type="ARBA" id="ARBA00023136"/>
    </source>
</evidence>
<dbReference type="AlphaFoldDB" id="Q08QC6"/>
<dbReference type="InterPro" id="IPR029045">
    <property type="entry name" value="ClpP/crotonase-like_dom_sf"/>
</dbReference>
<feature type="domain" description="Peptidase S49" evidence="8">
    <location>
        <begin position="128"/>
        <end position="279"/>
    </location>
</feature>
<sequence length="592" mass="64485">MKDFLKTFFACLIALGIFVAGAFVVLLGFVALAGAAKPSVPSKAVLVMDLDMNLLDHTNKAGPSEILQSALQGEKTRVVALATAVAAVDKAAEDERIVGLFLIGNITPVGYGSGPAALRELRAAILRFKAKKPVLAYNVDWGKHDYYLASAASTLVVNPAGHLEVSGLVSEPVFFADAFQKYGIEVQVTRVGRYKSAVEPFILNRMSDPSREQMQKLLDDLWAEWKANVGVDRKQPPEAIQAVADEKGILEPEEALAAGLVDRVAAFDEILEELKTLAGTDDKEKTFRQISLDTYADLEVRSKEGKNRIAVVYAEGEIVNGEGRPSQTGGDRISRELRKLRLDEDVKAVVLRVNSPGGSASASDLIQREVIVTRKVKPVVISMGSYAASGGYWISTYGDRIFAQPTTITGSIGVFGMLPNVQKLANTHGITFDSVQTAKMANPATLARPKTEAELARIQHMVDRIYEQFLSKVAEGRKLPRERVHEIAQGRVWSGEEARKLGLVDEVGGLQDAVKFAAEQAGVGNDYWMDLPDAPKPLLQQLMESMDDKPKPKAHSAVAPLWSDMQRQLEALRSLDDPAGIYARMPLEVTVH</sequence>
<organism evidence="10 12">
    <name type="scientific">Stigmatella aurantiaca (strain DW4/3-1)</name>
    <dbReference type="NCBI Taxonomy" id="378806"/>
    <lineage>
        <taxon>Bacteria</taxon>
        <taxon>Pseudomonadati</taxon>
        <taxon>Myxococcota</taxon>
        <taxon>Myxococcia</taxon>
        <taxon>Myxococcales</taxon>
        <taxon>Cystobacterineae</taxon>
        <taxon>Archangiaceae</taxon>
        <taxon>Stigmatella</taxon>
    </lineage>
</organism>
<keyword evidence="6" id="KW-0472">Membrane</keyword>
<dbReference type="OrthoDB" id="9764363at2"/>
<evidence type="ECO:0000313" key="11">
    <source>
        <dbReference type="Proteomes" id="UP000001351"/>
    </source>
</evidence>
<dbReference type="PATRIC" id="fig|378806.16.peg.1493"/>
<dbReference type="GO" id="GO:0006465">
    <property type="term" value="P:signal peptide processing"/>
    <property type="evidence" value="ECO:0007669"/>
    <property type="project" value="InterPro"/>
</dbReference>
<evidence type="ECO:0000256" key="3">
    <source>
        <dbReference type="ARBA" id="ARBA00022670"/>
    </source>
</evidence>
<dbReference type="NCBIfam" id="TIGR00706">
    <property type="entry name" value="SppA_dom"/>
    <property type="match status" value="1"/>
</dbReference>
<dbReference type="Pfam" id="PF01343">
    <property type="entry name" value="Peptidase_S49"/>
    <property type="match status" value="2"/>
</dbReference>
<reference evidence="10 12" key="1">
    <citation type="submission" date="2006-04" db="EMBL/GenBank/DDBJ databases">
        <authorList>
            <person name="Nierman W.C."/>
        </authorList>
    </citation>
    <scope>NUCLEOTIDE SEQUENCE [LARGE SCALE GENOMIC DNA]</scope>
    <source>
        <strain evidence="10 12">DW4/3-1</strain>
    </source>
</reference>
<feature type="active site" description="Proton donor/acceptor" evidence="7">
    <location>
        <position position="195"/>
    </location>
</feature>
<dbReference type="Gene3D" id="3.90.226.10">
    <property type="entry name" value="2-enoyl-CoA Hydratase, Chain A, domain 1"/>
    <property type="match status" value="3"/>
</dbReference>
<proteinExistence type="inferred from homology"/>
<dbReference type="CDD" id="cd07018">
    <property type="entry name" value="S49_SppA_67K_type"/>
    <property type="match status" value="1"/>
</dbReference>
<dbReference type="Proteomes" id="UP000001351">
    <property type="component" value="Chromosome"/>
</dbReference>
<dbReference type="Gene3D" id="6.20.330.10">
    <property type="match status" value="1"/>
</dbReference>
<dbReference type="eggNOG" id="COG0616">
    <property type="taxonomic scope" value="Bacteria"/>
</dbReference>
<dbReference type="EC" id="3.4.-.-" evidence="10"/>
<protein>
    <submittedName>
        <fullName evidence="9">Peptidase S49, protease IV</fullName>
    </submittedName>
    <submittedName>
        <fullName evidence="10">Signal peptide peptidase SppA, 67K type</fullName>
        <ecNumber evidence="10">3.4.-.-</ecNumber>
    </submittedName>
</protein>
<dbReference type="STRING" id="378806.STAUR_3802"/>
<evidence type="ECO:0000256" key="7">
    <source>
        <dbReference type="PIRSR" id="PIRSR001217-1"/>
    </source>
</evidence>
<evidence type="ECO:0000259" key="8">
    <source>
        <dbReference type="Pfam" id="PF01343"/>
    </source>
</evidence>
<dbReference type="KEGG" id="sur:STAUR_3802"/>
<comment type="similarity">
    <text evidence="2">Belongs to the peptidase S49 family.</text>
</comment>
<dbReference type="InterPro" id="IPR047272">
    <property type="entry name" value="S49_SppA_C"/>
</dbReference>
<dbReference type="GO" id="GO:0008236">
    <property type="term" value="F:serine-type peptidase activity"/>
    <property type="evidence" value="ECO:0007669"/>
    <property type="project" value="UniProtKB-KW"/>
</dbReference>
<keyword evidence="5" id="KW-0720">Serine protease</keyword>
<feature type="domain" description="Peptidase S49" evidence="8">
    <location>
        <begin position="374"/>
        <end position="523"/>
    </location>
</feature>
<name>Q08QC6_STIAD</name>
<accession>Q08QC6</accession>
<dbReference type="SUPFAM" id="SSF52096">
    <property type="entry name" value="ClpP/crotonase"/>
    <property type="match status" value="2"/>
</dbReference>
<keyword evidence="4 10" id="KW-0378">Hydrolase</keyword>
<reference evidence="9 11" key="2">
    <citation type="journal article" date="2011" name="Mol. Biol. Evol.">
        <title>Comparative genomic analysis of fruiting body formation in Myxococcales.</title>
        <authorList>
            <person name="Huntley S."/>
            <person name="Hamann N."/>
            <person name="Wegener-Feldbrugge S."/>
            <person name="Treuner-Lange A."/>
            <person name="Kube M."/>
            <person name="Reinhardt R."/>
            <person name="Klages S."/>
            <person name="Muller R."/>
            <person name="Ronning C.M."/>
            <person name="Nierman W.C."/>
            <person name="Sogaard-Andersen L."/>
        </authorList>
    </citation>
    <scope>NUCLEOTIDE SEQUENCE [LARGE SCALE GENOMIC DNA]</scope>
    <source>
        <strain evidence="9 11">DW4/3-1</strain>
    </source>
</reference>
<dbReference type="PANTHER" id="PTHR33209">
    <property type="entry name" value="PROTEASE 4"/>
    <property type="match status" value="1"/>
</dbReference>
<dbReference type="PANTHER" id="PTHR33209:SF1">
    <property type="entry name" value="PEPTIDASE S49 DOMAIN-CONTAINING PROTEIN"/>
    <property type="match status" value="1"/>
</dbReference>
<dbReference type="GO" id="GO:0016020">
    <property type="term" value="C:membrane"/>
    <property type="evidence" value="ECO:0007669"/>
    <property type="project" value="UniProtKB-SubCell"/>
</dbReference>
<evidence type="ECO:0000256" key="4">
    <source>
        <dbReference type="ARBA" id="ARBA00022801"/>
    </source>
</evidence>
<evidence type="ECO:0000256" key="1">
    <source>
        <dbReference type="ARBA" id="ARBA00004370"/>
    </source>
</evidence>
<dbReference type="CDD" id="cd07023">
    <property type="entry name" value="S49_Sppa_N_C"/>
    <property type="match status" value="1"/>
</dbReference>
<dbReference type="InterPro" id="IPR004635">
    <property type="entry name" value="Pept_S49_SppA"/>
</dbReference>
<dbReference type="InterPro" id="IPR002142">
    <property type="entry name" value="Peptidase_S49"/>
</dbReference>
<keyword evidence="11" id="KW-1185">Reference proteome</keyword>